<evidence type="ECO:0000256" key="4">
    <source>
        <dbReference type="ARBA" id="ARBA00023136"/>
    </source>
</evidence>
<keyword evidence="4 7" id="KW-0472">Membrane</keyword>
<name>A0A8H8NVW7_9AGAM</name>
<organism evidence="8 9">
    <name type="scientific">Rhizoctonia solani</name>
    <dbReference type="NCBI Taxonomy" id="456999"/>
    <lineage>
        <taxon>Eukaryota</taxon>
        <taxon>Fungi</taxon>
        <taxon>Dikarya</taxon>
        <taxon>Basidiomycota</taxon>
        <taxon>Agaricomycotina</taxon>
        <taxon>Agaricomycetes</taxon>
        <taxon>Cantharellales</taxon>
        <taxon>Ceratobasidiaceae</taxon>
        <taxon>Rhizoctonia</taxon>
    </lineage>
</organism>
<feature type="transmembrane region" description="Helical" evidence="7">
    <location>
        <begin position="304"/>
        <end position="323"/>
    </location>
</feature>
<comment type="subcellular location">
    <subcellularLocation>
        <location evidence="1">Membrane</location>
        <topology evidence="1">Multi-pass membrane protein</topology>
    </subcellularLocation>
</comment>
<evidence type="ECO:0000256" key="6">
    <source>
        <dbReference type="SAM" id="MobiDB-lite"/>
    </source>
</evidence>
<keyword evidence="2 5" id="KW-0812">Transmembrane</keyword>
<evidence type="ECO:0000313" key="9">
    <source>
        <dbReference type="Proteomes" id="UP000650533"/>
    </source>
</evidence>
<evidence type="ECO:0000256" key="5">
    <source>
        <dbReference type="RuleBase" id="RU000477"/>
    </source>
</evidence>
<comment type="similarity">
    <text evidence="5">Belongs to the MIP/aquaporin (TC 1.A.8) family.</text>
</comment>
<dbReference type="Proteomes" id="UP000650533">
    <property type="component" value="Chromosome 4"/>
</dbReference>
<feature type="transmembrane region" description="Helical" evidence="7">
    <location>
        <begin position="187"/>
        <end position="208"/>
    </location>
</feature>
<dbReference type="PANTHER" id="PTHR47002:SF2">
    <property type="entry name" value="AQUAPORIN AQPAE.A-LIKE"/>
    <property type="match status" value="1"/>
</dbReference>
<proteinExistence type="inferred from homology"/>
<feature type="transmembrane region" description="Helical" evidence="7">
    <location>
        <begin position="229"/>
        <end position="251"/>
    </location>
</feature>
<dbReference type="EMBL" id="CP059661">
    <property type="protein sequence ID" value="QRW19097.1"/>
    <property type="molecule type" value="Genomic_DNA"/>
</dbReference>
<dbReference type="RefSeq" id="XP_043179334.1">
    <property type="nucleotide sequence ID" value="XM_043320322.1"/>
</dbReference>
<feature type="transmembrane region" description="Helical" evidence="7">
    <location>
        <begin position="271"/>
        <end position="292"/>
    </location>
</feature>
<evidence type="ECO:0000256" key="1">
    <source>
        <dbReference type="ARBA" id="ARBA00004141"/>
    </source>
</evidence>
<dbReference type="PRINTS" id="PR00783">
    <property type="entry name" value="MINTRINSICP"/>
</dbReference>
<feature type="transmembrane region" description="Helical" evidence="7">
    <location>
        <begin position="154"/>
        <end position="175"/>
    </location>
</feature>
<keyword evidence="5" id="KW-0813">Transport</keyword>
<evidence type="ECO:0000256" key="7">
    <source>
        <dbReference type="SAM" id="Phobius"/>
    </source>
</evidence>
<dbReference type="SUPFAM" id="SSF81338">
    <property type="entry name" value="Aquaporin-like"/>
    <property type="match status" value="1"/>
</dbReference>
<accession>A0A8H8NVW7</accession>
<dbReference type="PANTHER" id="PTHR47002">
    <property type="entry name" value="AQUAPORIN-LIKE"/>
    <property type="match status" value="1"/>
</dbReference>
<sequence length="423" mass="44356">MSRSAAPLTGLQNPLELGAHWLSLEFSRIDTTRPACQTSCLLILPEPTSPSTDSISWGRWGVMSGKVHVLKPRVPDVFPGSWAVGARPASMMSGLPVWATTTEIPPLPEFDSDEKTLQHAMNNLLPAPSSSFSNGFKGFFAWDMWSNARLWKAGMVEGASSIAFTFLTGAVGVTVQGYPAAAVGPVVFFANTIILSLFIFGLSTATGAHINPLITLSTTITGLCHPVRAMIYIICQTAGSCIGGALLRGGIGHARALETHNGGCFLDPNGPMSVGMAFCIEFASAFALLFVSYGVGLDPTQKELYGAALGPLLVGALVGMITASTSGLNPGYSGAGIFPGRCFGLQVGVGQFYSHDWVWYVPDFAAAILHGVVYHFAPPYTRECPLSATSCPREGGGGGESSPSSGDTVSLDEEGVVTLEARV</sequence>
<gene>
    <name evidence="8" type="ORF">RhiXN_00503</name>
</gene>
<dbReference type="GeneID" id="67022785"/>
<dbReference type="GO" id="GO:0015267">
    <property type="term" value="F:channel activity"/>
    <property type="evidence" value="ECO:0007669"/>
    <property type="project" value="InterPro"/>
</dbReference>
<keyword evidence="3 7" id="KW-1133">Transmembrane helix</keyword>
<dbReference type="InterPro" id="IPR000425">
    <property type="entry name" value="MIP"/>
</dbReference>
<feature type="transmembrane region" description="Helical" evidence="7">
    <location>
        <begin position="357"/>
        <end position="377"/>
    </location>
</feature>
<evidence type="ECO:0000256" key="3">
    <source>
        <dbReference type="ARBA" id="ARBA00022989"/>
    </source>
</evidence>
<dbReference type="GO" id="GO:0016020">
    <property type="term" value="C:membrane"/>
    <property type="evidence" value="ECO:0007669"/>
    <property type="project" value="UniProtKB-SubCell"/>
</dbReference>
<dbReference type="AlphaFoldDB" id="A0A8H8NVW7"/>
<dbReference type="InterPro" id="IPR023271">
    <property type="entry name" value="Aquaporin-like"/>
</dbReference>
<dbReference type="Pfam" id="PF00230">
    <property type="entry name" value="MIP"/>
    <property type="match status" value="1"/>
</dbReference>
<evidence type="ECO:0000313" key="8">
    <source>
        <dbReference type="EMBL" id="QRW19097.1"/>
    </source>
</evidence>
<protein>
    <submittedName>
        <fullName evidence="8">Aquaporin, Major intrinsic protein family</fullName>
    </submittedName>
</protein>
<dbReference type="Gene3D" id="1.20.1080.10">
    <property type="entry name" value="Glycerol uptake facilitator protein"/>
    <property type="match status" value="1"/>
</dbReference>
<reference evidence="8" key="1">
    <citation type="submission" date="2020-05" db="EMBL/GenBank/DDBJ databases">
        <title>Evolutionary and genomic comparisons of hybrid uninucleate and nonhybrid Rhizoctonia fungi.</title>
        <authorList>
            <person name="Li C."/>
            <person name="Chen X."/>
        </authorList>
    </citation>
    <scope>NUCLEOTIDE SEQUENCE</scope>
    <source>
        <strain evidence="8">AG-1 IA</strain>
    </source>
</reference>
<dbReference type="KEGG" id="rsx:RhiXN_00503"/>
<feature type="region of interest" description="Disordered" evidence="6">
    <location>
        <begin position="391"/>
        <end position="423"/>
    </location>
</feature>
<evidence type="ECO:0000256" key="2">
    <source>
        <dbReference type="ARBA" id="ARBA00022692"/>
    </source>
</evidence>